<protein>
    <submittedName>
        <fullName evidence="1">Uncharacterized protein</fullName>
    </submittedName>
</protein>
<gene>
    <name evidence="1" type="ORF">SAMN05444273_1165</name>
</gene>
<reference evidence="2" key="1">
    <citation type="submission" date="2016-11" db="EMBL/GenBank/DDBJ databases">
        <authorList>
            <person name="Varghese N."/>
            <person name="Submissions S."/>
        </authorList>
    </citation>
    <scope>NUCLEOTIDE SEQUENCE [LARGE SCALE GENOMIC DNA]</scope>
    <source>
        <strain evidence="2">DSM 100566</strain>
    </source>
</reference>
<evidence type="ECO:0000313" key="2">
    <source>
        <dbReference type="Proteomes" id="UP000184144"/>
    </source>
</evidence>
<dbReference type="OrthoDB" id="7745493at2"/>
<organism evidence="1 2">
    <name type="scientific">Litoreibacter ascidiaceicola</name>
    <dbReference type="NCBI Taxonomy" id="1486859"/>
    <lineage>
        <taxon>Bacteria</taxon>
        <taxon>Pseudomonadati</taxon>
        <taxon>Pseudomonadota</taxon>
        <taxon>Alphaproteobacteria</taxon>
        <taxon>Rhodobacterales</taxon>
        <taxon>Roseobacteraceae</taxon>
        <taxon>Litoreibacter</taxon>
    </lineage>
</organism>
<dbReference type="STRING" id="1486859.SAMN05444273_1165"/>
<sequence>MKGLEPGVTVVLRAFDDVPEHFFLVQSVEEDCVTGVALTGPLAGAYGEPPLDLIKSVHQP</sequence>
<dbReference type="RefSeq" id="WP_073146408.1">
    <property type="nucleotide sequence ID" value="NZ_FQUV01000016.1"/>
</dbReference>
<accession>A0A1M5EWM9</accession>
<dbReference type="Proteomes" id="UP000184144">
    <property type="component" value="Unassembled WGS sequence"/>
</dbReference>
<keyword evidence="2" id="KW-1185">Reference proteome</keyword>
<proteinExistence type="predicted"/>
<evidence type="ECO:0000313" key="1">
    <source>
        <dbReference type="EMBL" id="SHF83624.1"/>
    </source>
</evidence>
<dbReference type="AlphaFoldDB" id="A0A1M5EWM9"/>
<name>A0A1M5EWM9_9RHOB</name>
<dbReference type="EMBL" id="FQUV01000016">
    <property type="protein sequence ID" value="SHF83624.1"/>
    <property type="molecule type" value="Genomic_DNA"/>
</dbReference>